<protein>
    <submittedName>
        <fullName evidence="1">Maker356</fullName>
    </submittedName>
</protein>
<reference evidence="1 2" key="1">
    <citation type="submission" date="2015-08" db="EMBL/GenBank/DDBJ databases">
        <title>Ancestral chromatin configuration constrains chromatin evolution on differentiating sex chromosomes in Drosophila.</title>
        <authorList>
            <person name="Zhou Q."/>
            <person name="Bachtrog D."/>
        </authorList>
    </citation>
    <scope>NUCLEOTIDE SEQUENCE [LARGE SCALE GENOMIC DNA]</scope>
    <source>
        <tissue evidence="1">Whole larvae</tissue>
    </source>
</reference>
<sequence>MRSERCSGLNIHFAAFVIMDDFDMHVHCGIRLLKAFRRLRRPATARQISARLAKLLGIQRRVMAALMRDVLTEALAKRALDLHVDPLTHRYHCPRLERANHRLVREFLHCRATMPSLQRLERALVLKVFY</sequence>
<dbReference type="AlphaFoldDB" id="A0A0M4ETH3"/>
<keyword evidence="2" id="KW-1185">Reference proteome</keyword>
<dbReference type="Proteomes" id="UP000494163">
    <property type="component" value="Chromosome X"/>
</dbReference>
<dbReference type="EMBL" id="CP012528">
    <property type="protein sequence ID" value="ALC49815.1"/>
    <property type="molecule type" value="Genomic_DNA"/>
</dbReference>
<evidence type="ECO:0000313" key="1">
    <source>
        <dbReference type="EMBL" id="ALC49815.1"/>
    </source>
</evidence>
<name>A0A0M4ETH3_DROBS</name>
<proteinExistence type="predicted"/>
<gene>
    <name evidence="1" type="ORF">Dbus_chrXg1671</name>
</gene>
<accession>A0A0M4ETH3</accession>
<evidence type="ECO:0000313" key="2">
    <source>
        <dbReference type="Proteomes" id="UP000494163"/>
    </source>
</evidence>
<organism evidence="1 2">
    <name type="scientific">Drosophila busckii</name>
    <name type="common">Fruit fly</name>
    <dbReference type="NCBI Taxonomy" id="30019"/>
    <lineage>
        <taxon>Eukaryota</taxon>
        <taxon>Metazoa</taxon>
        <taxon>Ecdysozoa</taxon>
        <taxon>Arthropoda</taxon>
        <taxon>Hexapoda</taxon>
        <taxon>Insecta</taxon>
        <taxon>Pterygota</taxon>
        <taxon>Neoptera</taxon>
        <taxon>Endopterygota</taxon>
        <taxon>Diptera</taxon>
        <taxon>Brachycera</taxon>
        <taxon>Muscomorpha</taxon>
        <taxon>Ephydroidea</taxon>
        <taxon>Drosophilidae</taxon>
        <taxon>Drosophila</taxon>
    </lineage>
</organism>